<evidence type="ECO:0000313" key="9">
    <source>
        <dbReference type="Proteomes" id="UP000536746"/>
    </source>
</evidence>
<protein>
    <submittedName>
        <fullName evidence="7">LysR family transcriptional regulator</fullName>
    </submittedName>
</protein>
<dbReference type="OrthoDB" id="8587655at2"/>
<sequence>MLNNVFDLDLRLIRVFLAVADSHGVSAAQAKLNVGQSTISAQLNTLETRLGFRLCERGRAGFRLTAKGEKFADSARRMMDALSEFGMEARNLDKRLVGTLSIGLIGHTPAHHNTRLSEVIRRFRQRDEAVRIELLVRTPSELEEMLLNGSIQVAIGYFWRRVTALQYTQLMLERQVAYCAPPHPLFDKPGDIEPEEAAGHAWAWRDYPVPPGHVPIHRRNIMAVTGNMEAMSILILSGQHLGYLPDEMGREYVARGQMRALNRAKLSYEVGISVVTNRQHADEPIVAAFLEDLKSMQL</sequence>
<dbReference type="Proteomes" id="UP000197596">
    <property type="component" value="Unassembled WGS sequence"/>
</dbReference>
<dbReference type="Gene3D" id="3.40.190.290">
    <property type="match status" value="1"/>
</dbReference>
<accession>A0A246WVF7</accession>
<evidence type="ECO:0000256" key="4">
    <source>
        <dbReference type="ARBA" id="ARBA00023163"/>
    </source>
</evidence>
<keyword evidence="9" id="KW-1185">Reference proteome</keyword>
<dbReference type="SUPFAM" id="SSF53850">
    <property type="entry name" value="Periplasmic binding protein-like II"/>
    <property type="match status" value="1"/>
</dbReference>
<proteinExistence type="inferred from homology"/>
<comment type="caution">
    <text evidence="7">The sequence shown here is derived from an EMBL/GenBank/DDBJ whole genome shotgun (WGS) entry which is preliminary data.</text>
</comment>
<evidence type="ECO:0000259" key="5">
    <source>
        <dbReference type="PROSITE" id="PS50931"/>
    </source>
</evidence>
<dbReference type="EMBL" id="JABFMT010000012">
    <property type="protein sequence ID" value="NUU02476.1"/>
    <property type="molecule type" value="Genomic_DNA"/>
</dbReference>
<feature type="domain" description="HTH lysR-type" evidence="5">
    <location>
        <begin position="8"/>
        <end position="65"/>
    </location>
</feature>
<evidence type="ECO:0000313" key="8">
    <source>
        <dbReference type="Proteomes" id="UP000197596"/>
    </source>
</evidence>
<dbReference type="AlphaFoldDB" id="A0A246WVF7"/>
<evidence type="ECO:0000256" key="3">
    <source>
        <dbReference type="ARBA" id="ARBA00023125"/>
    </source>
</evidence>
<dbReference type="InterPro" id="IPR000847">
    <property type="entry name" value="LysR_HTH_N"/>
</dbReference>
<dbReference type="CDD" id="cd05466">
    <property type="entry name" value="PBP2_LTTR_substrate"/>
    <property type="match status" value="1"/>
</dbReference>
<evidence type="ECO:0000313" key="6">
    <source>
        <dbReference type="EMBL" id="NUU02476.1"/>
    </source>
</evidence>
<name>A0A246WVF7_9BURK</name>
<dbReference type="Pfam" id="PF03466">
    <property type="entry name" value="LysR_substrate"/>
    <property type="match status" value="1"/>
</dbReference>
<keyword evidence="4" id="KW-0804">Transcription</keyword>
<evidence type="ECO:0000256" key="1">
    <source>
        <dbReference type="ARBA" id="ARBA00009437"/>
    </source>
</evidence>
<dbReference type="Gene3D" id="1.10.10.10">
    <property type="entry name" value="Winged helix-like DNA-binding domain superfamily/Winged helix DNA-binding domain"/>
    <property type="match status" value="1"/>
</dbReference>
<comment type="similarity">
    <text evidence="1">Belongs to the LysR transcriptional regulatory family.</text>
</comment>
<dbReference type="InterPro" id="IPR036388">
    <property type="entry name" value="WH-like_DNA-bd_sf"/>
</dbReference>
<dbReference type="Pfam" id="PF00126">
    <property type="entry name" value="HTH_1"/>
    <property type="match status" value="1"/>
</dbReference>
<dbReference type="PANTHER" id="PTHR30126:SF98">
    <property type="entry name" value="HTH-TYPE TRANSCRIPTIONAL ACTIVATOR BAUR"/>
    <property type="match status" value="1"/>
</dbReference>
<dbReference type="GO" id="GO:0000976">
    <property type="term" value="F:transcription cis-regulatory region binding"/>
    <property type="evidence" value="ECO:0007669"/>
    <property type="project" value="TreeGrafter"/>
</dbReference>
<keyword evidence="3" id="KW-0238">DNA-binding</keyword>
<gene>
    <name evidence="7" type="ORF">CEJ42_06620</name>
    <name evidence="6" type="ORF">HNO84_12785</name>
</gene>
<dbReference type="GO" id="GO:0003700">
    <property type="term" value="F:DNA-binding transcription factor activity"/>
    <property type="evidence" value="ECO:0007669"/>
    <property type="project" value="InterPro"/>
</dbReference>
<organism evidence="7 8">
    <name type="scientific">Herbaspirillum robiniae</name>
    <dbReference type="NCBI Taxonomy" id="2014887"/>
    <lineage>
        <taxon>Bacteria</taxon>
        <taxon>Pseudomonadati</taxon>
        <taxon>Pseudomonadota</taxon>
        <taxon>Betaproteobacteria</taxon>
        <taxon>Burkholderiales</taxon>
        <taxon>Oxalobacteraceae</taxon>
        <taxon>Herbaspirillum</taxon>
    </lineage>
</organism>
<dbReference type="InterPro" id="IPR005119">
    <property type="entry name" value="LysR_subst-bd"/>
</dbReference>
<dbReference type="PANTHER" id="PTHR30126">
    <property type="entry name" value="HTH-TYPE TRANSCRIPTIONAL REGULATOR"/>
    <property type="match status" value="1"/>
</dbReference>
<dbReference type="Proteomes" id="UP000536746">
    <property type="component" value="Unassembled WGS sequence"/>
</dbReference>
<evidence type="ECO:0000313" key="7">
    <source>
        <dbReference type="EMBL" id="OWY30263.1"/>
    </source>
</evidence>
<dbReference type="PROSITE" id="PS50931">
    <property type="entry name" value="HTH_LYSR"/>
    <property type="match status" value="1"/>
</dbReference>
<dbReference type="EMBL" id="NJGU01000003">
    <property type="protein sequence ID" value="OWY30263.1"/>
    <property type="molecule type" value="Genomic_DNA"/>
</dbReference>
<reference evidence="6 9" key="2">
    <citation type="journal article" date="2020" name="Front. Plant Sci.">
        <title>Isolation of Rhizosphere Bacteria That Improve Quality and Water Stress Tolerance in Greenhouse Ornamentals.</title>
        <authorList>
            <person name="Nordstedt N.P."/>
            <person name="Jones M.L."/>
        </authorList>
    </citation>
    <scope>NUCLEOTIDE SEQUENCE [LARGE SCALE GENOMIC DNA]</scope>
    <source>
        <strain evidence="6 9">C6C2</strain>
    </source>
</reference>
<dbReference type="RefSeq" id="WP_079214341.1">
    <property type="nucleotide sequence ID" value="NZ_CP018845.1"/>
</dbReference>
<reference evidence="7 8" key="1">
    <citation type="submission" date="2017-06" db="EMBL/GenBank/DDBJ databases">
        <title>Herbaspirillum phytohormonus sp. nov., isolated from the root nodule of Robinia pseudoacacia in lead-zinc mine.</title>
        <authorList>
            <person name="Fan M."/>
            <person name="Lin Y."/>
        </authorList>
    </citation>
    <scope>NUCLEOTIDE SEQUENCE [LARGE SCALE GENOMIC DNA]</scope>
    <source>
        <strain evidence="7 8">HZ10</strain>
    </source>
</reference>
<keyword evidence="2" id="KW-0805">Transcription regulation</keyword>
<dbReference type="InterPro" id="IPR036390">
    <property type="entry name" value="WH_DNA-bd_sf"/>
</dbReference>
<evidence type="ECO:0000256" key="2">
    <source>
        <dbReference type="ARBA" id="ARBA00023015"/>
    </source>
</evidence>
<dbReference type="SUPFAM" id="SSF46785">
    <property type="entry name" value="Winged helix' DNA-binding domain"/>
    <property type="match status" value="1"/>
</dbReference>